<accession>A0AC34GDT2</accession>
<dbReference type="WBParaSite" id="ES5_v2.g27873.t1">
    <property type="protein sequence ID" value="ES5_v2.g27873.t1"/>
    <property type="gene ID" value="ES5_v2.g27873"/>
</dbReference>
<evidence type="ECO:0000313" key="2">
    <source>
        <dbReference type="WBParaSite" id="ES5_v2.g27873.t1"/>
    </source>
</evidence>
<organism evidence="1 2">
    <name type="scientific">Panagrolaimus sp. ES5</name>
    <dbReference type="NCBI Taxonomy" id="591445"/>
    <lineage>
        <taxon>Eukaryota</taxon>
        <taxon>Metazoa</taxon>
        <taxon>Ecdysozoa</taxon>
        <taxon>Nematoda</taxon>
        <taxon>Chromadorea</taxon>
        <taxon>Rhabditida</taxon>
        <taxon>Tylenchina</taxon>
        <taxon>Panagrolaimomorpha</taxon>
        <taxon>Panagrolaimoidea</taxon>
        <taxon>Panagrolaimidae</taxon>
        <taxon>Panagrolaimus</taxon>
    </lineage>
</organism>
<dbReference type="Proteomes" id="UP000887579">
    <property type="component" value="Unplaced"/>
</dbReference>
<reference evidence="2" key="1">
    <citation type="submission" date="2022-11" db="UniProtKB">
        <authorList>
            <consortium name="WormBaseParasite"/>
        </authorList>
    </citation>
    <scope>IDENTIFICATION</scope>
</reference>
<sequence>MEYFGTKLLGFVGIQKAYMRRDPDKITTPDHEYVEHPPKMKDSASYESNQKTFSGVGYCNKVTVITKSYPESFILKLSTTTRM</sequence>
<evidence type="ECO:0000313" key="1">
    <source>
        <dbReference type="Proteomes" id="UP000887579"/>
    </source>
</evidence>
<name>A0AC34GDT2_9BILA</name>
<protein>
    <submittedName>
        <fullName evidence="2">Uncharacterized protein</fullName>
    </submittedName>
</protein>
<proteinExistence type="predicted"/>